<dbReference type="SUPFAM" id="SSF51658">
    <property type="entry name" value="Xylose isomerase-like"/>
    <property type="match status" value="1"/>
</dbReference>
<dbReference type="InterPro" id="IPR050417">
    <property type="entry name" value="Sugar_Epim/Isomerase"/>
</dbReference>
<evidence type="ECO:0000313" key="4">
    <source>
        <dbReference type="Proteomes" id="UP000628775"/>
    </source>
</evidence>
<dbReference type="InterPro" id="IPR036237">
    <property type="entry name" value="Xyl_isomerase-like_sf"/>
</dbReference>
<dbReference type="PANTHER" id="PTHR43489:SF7">
    <property type="entry name" value="3-DEHYDRO-D-GULOSIDE 4-EPIMERASE-RELATED"/>
    <property type="match status" value="1"/>
</dbReference>
<keyword evidence="1" id="KW-0413">Isomerase</keyword>
<reference evidence="3" key="1">
    <citation type="journal article" date="2014" name="Int. J. Syst. Evol. Microbiol.">
        <title>Complete genome sequence of Corynebacterium casei LMG S-19264T (=DSM 44701T), isolated from a smear-ripened cheese.</title>
        <authorList>
            <consortium name="US DOE Joint Genome Institute (JGI-PGF)"/>
            <person name="Walter F."/>
            <person name="Albersmeier A."/>
            <person name="Kalinowski J."/>
            <person name="Ruckert C."/>
        </authorList>
    </citation>
    <scope>NUCLEOTIDE SEQUENCE</scope>
    <source>
        <strain evidence="3">CGMCC 1.15371</strain>
    </source>
</reference>
<feature type="domain" description="Xylose isomerase-like TIM barrel" evidence="2">
    <location>
        <begin position="13"/>
        <end position="249"/>
    </location>
</feature>
<reference evidence="3" key="2">
    <citation type="submission" date="2020-09" db="EMBL/GenBank/DDBJ databases">
        <authorList>
            <person name="Sun Q."/>
            <person name="Zhou Y."/>
        </authorList>
    </citation>
    <scope>NUCLEOTIDE SEQUENCE</scope>
    <source>
        <strain evidence="3">CGMCC 1.15371</strain>
    </source>
</reference>
<dbReference type="AlphaFoldDB" id="A0A8J2YKP3"/>
<dbReference type="GO" id="GO:0016853">
    <property type="term" value="F:isomerase activity"/>
    <property type="evidence" value="ECO:0007669"/>
    <property type="project" value="UniProtKB-KW"/>
</dbReference>
<dbReference type="RefSeq" id="WP_188695966.1">
    <property type="nucleotide sequence ID" value="NZ_BMIR01000016.1"/>
</dbReference>
<dbReference type="EMBL" id="BMIR01000016">
    <property type="protein sequence ID" value="GGE49219.1"/>
    <property type="molecule type" value="Genomic_DNA"/>
</dbReference>
<accession>A0A8J2YKP3</accession>
<dbReference type="Proteomes" id="UP000628775">
    <property type="component" value="Unassembled WGS sequence"/>
</dbReference>
<name>A0A8J2YKP3_9BACL</name>
<protein>
    <recommendedName>
        <fullName evidence="2">Xylose isomerase-like TIM barrel domain-containing protein</fullName>
    </recommendedName>
</protein>
<proteinExistence type="predicted"/>
<comment type="caution">
    <text evidence="3">The sequence shown here is derived from an EMBL/GenBank/DDBJ whole genome shotgun (WGS) entry which is preliminary data.</text>
</comment>
<dbReference type="InterPro" id="IPR013022">
    <property type="entry name" value="Xyl_isomerase-like_TIM-brl"/>
</dbReference>
<organism evidence="3 4">
    <name type="scientific">Pullulanibacillus camelliae</name>
    <dbReference type="NCBI Taxonomy" id="1707096"/>
    <lineage>
        <taxon>Bacteria</taxon>
        <taxon>Bacillati</taxon>
        <taxon>Bacillota</taxon>
        <taxon>Bacilli</taxon>
        <taxon>Bacillales</taxon>
        <taxon>Sporolactobacillaceae</taxon>
        <taxon>Pullulanibacillus</taxon>
    </lineage>
</organism>
<evidence type="ECO:0000256" key="1">
    <source>
        <dbReference type="ARBA" id="ARBA00023235"/>
    </source>
</evidence>
<gene>
    <name evidence="3" type="ORF">GCM10011391_30050</name>
</gene>
<dbReference type="Gene3D" id="3.20.20.150">
    <property type="entry name" value="Divalent-metal-dependent TIM barrel enzymes"/>
    <property type="match status" value="1"/>
</dbReference>
<keyword evidence="4" id="KW-1185">Reference proteome</keyword>
<dbReference type="Pfam" id="PF01261">
    <property type="entry name" value="AP_endonuc_2"/>
    <property type="match status" value="1"/>
</dbReference>
<evidence type="ECO:0000313" key="3">
    <source>
        <dbReference type="EMBL" id="GGE49219.1"/>
    </source>
</evidence>
<sequence length="257" mass="28532">MKLGCCASIDQAERVKAAGFDFLEGTVASLIPGESDKKFKEEVLKPYEESPIAIEAFNGFIPSHLPLVGERADREAIHAYLEKALERMQLIGARIVVFGSGGARHIPQDIERAKGEQQILEFLEAAGQKAKRAGITVVIEPLNRKECNVINSVSEAVRFARQVNHPAVQVLADFYHMDEEDEPLDHLLSAAKYLKHIHVADTGRGAPGTGHYPYKQFSSYVREAGYSGGISIECLWDDFAHQVEKARHFLAEQFSDQ</sequence>
<evidence type="ECO:0000259" key="2">
    <source>
        <dbReference type="Pfam" id="PF01261"/>
    </source>
</evidence>
<dbReference type="PANTHER" id="PTHR43489">
    <property type="entry name" value="ISOMERASE"/>
    <property type="match status" value="1"/>
</dbReference>